<dbReference type="Gene3D" id="1.25.50.20">
    <property type="match status" value="1"/>
</dbReference>
<evidence type="ECO:0000256" key="7">
    <source>
        <dbReference type="ARBA" id="ARBA00022833"/>
    </source>
</evidence>
<evidence type="ECO:0000256" key="8">
    <source>
        <dbReference type="ARBA" id="ARBA00023049"/>
    </source>
</evidence>
<feature type="domain" description="ERAP1-like C-terminal" evidence="11">
    <location>
        <begin position="513"/>
        <end position="825"/>
    </location>
</feature>
<dbReference type="Pfam" id="PF17900">
    <property type="entry name" value="Peptidase_M1_N"/>
    <property type="match status" value="1"/>
</dbReference>
<evidence type="ECO:0000256" key="2">
    <source>
        <dbReference type="ARBA" id="ARBA00010136"/>
    </source>
</evidence>
<evidence type="ECO:0000313" key="14">
    <source>
        <dbReference type="Proteomes" id="UP001595901"/>
    </source>
</evidence>
<dbReference type="Gene3D" id="1.10.390.10">
    <property type="entry name" value="Neutral Protease Domain 2"/>
    <property type="match status" value="1"/>
</dbReference>
<evidence type="ECO:0000256" key="6">
    <source>
        <dbReference type="ARBA" id="ARBA00022801"/>
    </source>
</evidence>
<dbReference type="InterPro" id="IPR045357">
    <property type="entry name" value="Aminopeptidase_N-like_N"/>
</dbReference>
<dbReference type="Proteomes" id="UP001595901">
    <property type="component" value="Unassembled WGS sequence"/>
</dbReference>
<dbReference type="InterPro" id="IPR042097">
    <property type="entry name" value="Aminopeptidase_N-like_N_sf"/>
</dbReference>
<keyword evidence="4 9" id="KW-0645">Protease</keyword>
<dbReference type="CDD" id="cd09601">
    <property type="entry name" value="M1_APN-Q_like"/>
    <property type="match status" value="1"/>
</dbReference>
<dbReference type="InterPro" id="IPR027268">
    <property type="entry name" value="Peptidase_M4/M1_CTD_sf"/>
</dbReference>
<keyword evidence="3 9" id="KW-0031">Aminopeptidase</keyword>
<dbReference type="InterPro" id="IPR024571">
    <property type="entry name" value="ERAP1-like_C_dom"/>
</dbReference>
<dbReference type="InterPro" id="IPR014782">
    <property type="entry name" value="Peptidase_M1_dom"/>
</dbReference>
<organism evidence="13 14">
    <name type="scientific">Streptococcus dentapri</name>
    <dbReference type="NCBI Taxonomy" id="573564"/>
    <lineage>
        <taxon>Bacteria</taxon>
        <taxon>Bacillati</taxon>
        <taxon>Bacillota</taxon>
        <taxon>Bacilli</taxon>
        <taxon>Lactobacillales</taxon>
        <taxon>Streptococcaceae</taxon>
        <taxon>Streptococcus</taxon>
    </lineage>
</organism>
<dbReference type="Gene3D" id="2.60.40.1910">
    <property type="match status" value="1"/>
</dbReference>
<feature type="domain" description="Aminopeptidase N-like N-terminal" evidence="12">
    <location>
        <begin position="12"/>
        <end position="185"/>
    </location>
</feature>
<sequence length="850" mass="95911">MNSVEHFIEKFVPENYNIFLDINRAAKTFSGNVAISGEALDSQVSFHQKDLLVTSVLLDNQEVAFSLDDEKEAVHLELPETGSMTLVLEFSGHITDNMTGIYPSYYTVDGVKKEIIATQFESHFAREAFPSIDEPEAKATFDLAIKFDQEEGEIVLSNMPEVNLELRQETGVWTFDTTPRMSSYLLAFALGDLQGRKAQTKNGIEVGIFATKAHESASLDFALDIAVRVIDFYEDYYGVAYPIPHSYHLALPDFSAGAMENWGLVTYREIYLVVDENSTVSSRQQVALVIAHELAHQWFGNLVTMKWWDDLWLNESFANMMEYVSVDAIEPSWNIFENFQTTGVPLALKRDATDGVQSVHVAVNHPDEINTLFDPAIVYAKGSRLMHMLRRWLGDKDFAAGLKVYFETHQYGNTVGRDLWNALSSTSAKDVTSFMDAWLEQPGYPVVTAQVIDDTLVLSQKQFFIGEHEDKGRLWQIPVNSNWSGLPDSLTEERVEIPNYSGLVAQNHGALRLNTDNTAHYITNYQGDLFQDILSDFANLDKIFKLQILQERRLLAESGEISYADLVELLDRLPNESSFMVAAAGEQIISGLERFLDEGTETERAFKELIKEVAGQNFARLGFEKGENEADEDEMVRQSAIGLMLKADDADAIAQAHTIFSNHAENIEALPASIRSAVLVNEMKHVETPALVEQFLAAYVASNDGNFKRQLAQALSYTKDEATLTHLLNQWKNKDVIKPQDLSTWYAYFLKQPFTQMLVWNWAKDNWDWIKTTLGGDMSFDRFVIYPSNEFKTAEGLAEYKAFFEPQLEDKAIARNITMGIKEIAARADLIKKDKAAVEMAIDLAAKKLK</sequence>
<accession>A0ABV8D356</accession>
<dbReference type="RefSeq" id="WP_380432363.1">
    <property type="nucleotide sequence ID" value="NZ_JBHSAC010000069.1"/>
</dbReference>
<dbReference type="EC" id="3.4.11.-" evidence="9"/>
<dbReference type="InterPro" id="IPR050344">
    <property type="entry name" value="Peptidase_M1_aminopeptidases"/>
</dbReference>
<keyword evidence="5 9" id="KW-0479">Metal-binding</keyword>
<reference evidence="14" key="1">
    <citation type="journal article" date="2019" name="Int. J. Syst. Evol. Microbiol.">
        <title>The Global Catalogue of Microorganisms (GCM) 10K type strain sequencing project: providing services to taxonomists for standard genome sequencing and annotation.</title>
        <authorList>
            <consortium name="The Broad Institute Genomics Platform"/>
            <consortium name="The Broad Institute Genome Sequencing Center for Infectious Disease"/>
            <person name="Wu L."/>
            <person name="Ma J."/>
        </authorList>
    </citation>
    <scope>NUCLEOTIDE SEQUENCE [LARGE SCALE GENOMIC DNA]</scope>
    <source>
        <strain evidence="14">CCUG 58728</strain>
    </source>
</reference>
<gene>
    <name evidence="13" type="ORF">ACFOSE_08265</name>
</gene>
<dbReference type="SUPFAM" id="SSF63737">
    <property type="entry name" value="Leukotriene A4 hydrolase N-terminal domain"/>
    <property type="match status" value="1"/>
</dbReference>
<evidence type="ECO:0000259" key="11">
    <source>
        <dbReference type="Pfam" id="PF11838"/>
    </source>
</evidence>
<dbReference type="GO" id="GO:0016787">
    <property type="term" value="F:hydrolase activity"/>
    <property type="evidence" value="ECO:0007669"/>
    <property type="project" value="UniProtKB-KW"/>
</dbReference>
<dbReference type="Gene3D" id="2.60.40.1730">
    <property type="entry name" value="tricorn interacting facor f3 domain"/>
    <property type="match status" value="1"/>
</dbReference>
<feature type="domain" description="Peptidase M1 membrane alanine aminopeptidase" evidence="10">
    <location>
        <begin position="221"/>
        <end position="438"/>
    </location>
</feature>
<comment type="cofactor">
    <cofactor evidence="9">
        <name>Zn(2+)</name>
        <dbReference type="ChEBI" id="CHEBI:29105"/>
    </cofactor>
    <text evidence="9">Binds 1 zinc ion per subunit.</text>
</comment>
<dbReference type="SUPFAM" id="SSF55486">
    <property type="entry name" value="Metalloproteases ('zincins'), catalytic domain"/>
    <property type="match status" value="1"/>
</dbReference>
<evidence type="ECO:0000256" key="3">
    <source>
        <dbReference type="ARBA" id="ARBA00022438"/>
    </source>
</evidence>
<dbReference type="Pfam" id="PF11838">
    <property type="entry name" value="ERAP1_C"/>
    <property type="match status" value="1"/>
</dbReference>
<evidence type="ECO:0000256" key="9">
    <source>
        <dbReference type="RuleBase" id="RU364040"/>
    </source>
</evidence>
<keyword evidence="6 9" id="KW-0378">Hydrolase</keyword>
<keyword evidence="8 9" id="KW-0482">Metalloprotease</keyword>
<evidence type="ECO:0000313" key="13">
    <source>
        <dbReference type="EMBL" id="MFC3932742.1"/>
    </source>
</evidence>
<comment type="similarity">
    <text evidence="2 9">Belongs to the peptidase M1 family.</text>
</comment>
<dbReference type="EMBL" id="JBHSAC010000069">
    <property type="protein sequence ID" value="MFC3932742.1"/>
    <property type="molecule type" value="Genomic_DNA"/>
</dbReference>
<proteinExistence type="inferred from homology"/>
<dbReference type="PRINTS" id="PR00756">
    <property type="entry name" value="ALADIPTASE"/>
</dbReference>
<dbReference type="Pfam" id="PF01433">
    <property type="entry name" value="Peptidase_M1"/>
    <property type="match status" value="1"/>
</dbReference>
<dbReference type="InterPro" id="IPR034016">
    <property type="entry name" value="M1_APN-typ"/>
</dbReference>
<comment type="caution">
    <text evidence="13">The sequence shown here is derived from an EMBL/GenBank/DDBJ whole genome shotgun (WGS) entry which is preliminary data.</text>
</comment>
<dbReference type="PANTHER" id="PTHR11533:SF174">
    <property type="entry name" value="PUROMYCIN-SENSITIVE AMINOPEPTIDASE-RELATED"/>
    <property type="match status" value="1"/>
</dbReference>
<keyword evidence="14" id="KW-1185">Reference proteome</keyword>
<dbReference type="PANTHER" id="PTHR11533">
    <property type="entry name" value="PROTEASE M1 ZINC METALLOPROTEASE"/>
    <property type="match status" value="1"/>
</dbReference>
<comment type="catalytic activity">
    <reaction evidence="1">
        <text>Release of an N-terminal amino acid, Xaa-|-Yaa- from a peptide, amide or arylamide. Xaa is preferably Ala, but may be most amino acids including Pro (slow action). When a terminal hydrophobic residue is followed by a prolyl residue, the two may be released as an intact Xaa-Pro dipeptide.</text>
        <dbReference type="EC" id="3.4.11.2"/>
    </reaction>
</comment>
<evidence type="ECO:0000259" key="12">
    <source>
        <dbReference type="Pfam" id="PF17900"/>
    </source>
</evidence>
<evidence type="ECO:0000256" key="4">
    <source>
        <dbReference type="ARBA" id="ARBA00022670"/>
    </source>
</evidence>
<keyword evidence="7 9" id="KW-0862">Zinc</keyword>
<name>A0ABV8D356_9STRE</name>
<evidence type="ECO:0000259" key="10">
    <source>
        <dbReference type="Pfam" id="PF01433"/>
    </source>
</evidence>
<dbReference type="InterPro" id="IPR001930">
    <property type="entry name" value="Peptidase_M1"/>
</dbReference>
<evidence type="ECO:0000256" key="1">
    <source>
        <dbReference type="ARBA" id="ARBA00000098"/>
    </source>
</evidence>
<protein>
    <recommendedName>
        <fullName evidence="9">Aminopeptidase</fullName>
        <ecNumber evidence="9">3.4.11.-</ecNumber>
    </recommendedName>
</protein>
<evidence type="ECO:0000256" key="5">
    <source>
        <dbReference type="ARBA" id="ARBA00022723"/>
    </source>
</evidence>